<evidence type="ECO:0000313" key="4">
    <source>
        <dbReference type="Proteomes" id="UP000663760"/>
    </source>
</evidence>
<sequence length="175" mass="18865">MGASEMTVRVLNISSKVTLQELTSFFSFCGTVDDIKLTSADERNRTHTAVVSFRQPYAFQTALLLDGALLADCHVRVLPVENSGETGYRRVPINGGEMGEKQRMRQGGRELLRQAKTAATTAEQAVGRVGTTIAQSNCFTKSAIWLSGVLDRASKSAAELGSQSGGHETSLRKAK</sequence>
<dbReference type="InterPro" id="IPR035979">
    <property type="entry name" value="RBD_domain_sf"/>
</dbReference>
<dbReference type="OrthoDB" id="7763451at2759"/>
<evidence type="ECO:0000256" key="1">
    <source>
        <dbReference type="PROSITE-ProRule" id="PRU00176"/>
    </source>
</evidence>
<dbReference type="PANTHER" id="PTHR32343">
    <property type="entry name" value="SERINE/ARGININE-RICH SPLICING FACTOR"/>
    <property type="match status" value="1"/>
</dbReference>
<dbReference type="SMART" id="SM00360">
    <property type="entry name" value="RRM"/>
    <property type="match status" value="1"/>
</dbReference>
<protein>
    <recommendedName>
        <fullName evidence="2">RRM domain-containing protein</fullName>
    </recommendedName>
</protein>
<reference evidence="3" key="1">
    <citation type="submission" date="2020-02" db="EMBL/GenBank/DDBJ databases">
        <authorList>
            <person name="Scholz U."/>
            <person name="Mascher M."/>
            <person name="Fiebig A."/>
        </authorList>
    </citation>
    <scope>NUCLEOTIDE SEQUENCE</scope>
</reference>
<feature type="domain" description="RRM" evidence="2">
    <location>
        <begin position="6"/>
        <end position="85"/>
    </location>
</feature>
<organism evidence="3 4">
    <name type="scientific">Spirodela intermedia</name>
    <name type="common">Intermediate duckweed</name>
    <dbReference type="NCBI Taxonomy" id="51605"/>
    <lineage>
        <taxon>Eukaryota</taxon>
        <taxon>Viridiplantae</taxon>
        <taxon>Streptophyta</taxon>
        <taxon>Embryophyta</taxon>
        <taxon>Tracheophyta</taxon>
        <taxon>Spermatophyta</taxon>
        <taxon>Magnoliopsida</taxon>
        <taxon>Liliopsida</taxon>
        <taxon>Araceae</taxon>
        <taxon>Lemnoideae</taxon>
        <taxon>Spirodela</taxon>
    </lineage>
</organism>
<dbReference type="GO" id="GO:0003723">
    <property type="term" value="F:RNA binding"/>
    <property type="evidence" value="ECO:0007669"/>
    <property type="project" value="UniProtKB-UniRule"/>
</dbReference>
<dbReference type="SUPFAM" id="SSF54928">
    <property type="entry name" value="RNA-binding domain, RBD"/>
    <property type="match status" value="1"/>
</dbReference>
<dbReference type="Proteomes" id="UP000663760">
    <property type="component" value="Chromosome 8"/>
</dbReference>
<dbReference type="PROSITE" id="PS50102">
    <property type="entry name" value="RRM"/>
    <property type="match status" value="1"/>
</dbReference>
<dbReference type="EMBL" id="LR746271">
    <property type="protein sequence ID" value="CAA7400677.1"/>
    <property type="molecule type" value="Genomic_DNA"/>
</dbReference>
<accession>A0A7I8KS98</accession>
<evidence type="ECO:0000313" key="3">
    <source>
        <dbReference type="EMBL" id="CAA7400677.1"/>
    </source>
</evidence>
<gene>
    <name evidence="3" type="ORF">SI8410_08011355</name>
</gene>
<evidence type="ECO:0000259" key="2">
    <source>
        <dbReference type="PROSITE" id="PS50102"/>
    </source>
</evidence>
<dbReference type="Gene3D" id="3.30.70.330">
    <property type="match status" value="1"/>
</dbReference>
<dbReference type="Pfam" id="PF00076">
    <property type="entry name" value="RRM_1"/>
    <property type="match status" value="1"/>
</dbReference>
<dbReference type="InterPro" id="IPR012677">
    <property type="entry name" value="Nucleotide-bd_a/b_plait_sf"/>
</dbReference>
<proteinExistence type="predicted"/>
<dbReference type="InterPro" id="IPR000504">
    <property type="entry name" value="RRM_dom"/>
</dbReference>
<dbReference type="AlphaFoldDB" id="A0A7I8KS98"/>
<dbReference type="PANTHER" id="PTHR32343:SF44">
    <property type="entry name" value="PROTEIN VIP1-LIKE"/>
    <property type="match status" value="1"/>
</dbReference>
<keyword evidence="4" id="KW-1185">Reference proteome</keyword>
<keyword evidence="1" id="KW-0694">RNA-binding</keyword>
<name>A0A7I8KS98_SPIIN</name>